<dbReference type="EMBL" id="CAMXCT010000898">
    <property type="protein sequence ID" value="CAI3984552.1"/>
    <property type="molecule type" value="Genomic_DNA"/>
</dbReference>
<comment type="caution">
    <text evidence="2">The sequence shown here is derived from an EMBL/GenBank/DDBJ whole genome shotgun (WGS) entry which is preliminary data.</text>
</comment>
<feature type="transmembrane region" description="Helical" evidence="1">
    <location>
        <begin position="113"/>
        <end position="136"/>
    </location>
</feature>
<dbReference type="AlphaFoldDB" id="A0A9P1C4H4"/>
<feature type="transmembrane region" description="Helical" evidence="1">
    <location>
        <begin position="214"/>
        <end position="235"/>
    </location>
</feature>
<dbReference type="OrthoDB" id="10609051at2759"/>
<accession>A0A9P1C4H4</accession>
<dbReference type="EMBL" id="CAMXCT030000898">
    <property type="protein sequence ID" value="CAL4771864.1"/>
    <property type="molecule type" value="Genomic_DNA"/>
</dbReference>
<reference evidence="3 4" key="2">
    <citation type="submission" date="2024-05" db="EMBL/GenBank/DDBJ databases">
        <authorList>
            <person name="Chen Y."/>
            <person name="Shah S."/>
            <person name="Dougan E. K."/>
            <person name="Thang M."/>
            <person name="Chan C."/>
        </authorList>
    </citation>
    <scope>NUCLEOTIDE SEQUENCE [LARGE SCALE GENOMIC DNA]</scope>
</reference>
<keyword evidence="1" id="KW-1133">Transmembrane helix</keyword>
<dbReference type="EMBL" id="CAMXCT020000898">
    <property type="protein sequence ID" value="CAL1137927.1"/>
    <property type="molecule type" value="Genomic_DNA"/>
</dbReference>
<evidence type="ECO:0000256" key="1">
    <source>
        <dbReference type="SAM" id="Phobius"/>
    </source>
</evidence>
<feature type="transmembrane region" description="Helical" evidence="1">
    <location>
        <begin position="148"/>
        <end position="170"/>
    </location>
</feature>
<name>A0A9P1C4H4_9DINO</name>
<keyword evidence="1" id="KW-0812">Transmembrane</keyword>
<reference evidence="2" key="1">
    <citation type="submission" date="2022-10" db="EMBL/GenBank/DDBJ databases">
        <authorList>
            <person name="Chen Y."/>
            <person name="Dougan E. K."/>
            <person name="Chan C."/>
            <person name="Rhodes N."/>
            <person name="Thang M."/>
        </authorList>
    </citation>
    <scope>NUCLEOTIDE SEQUENCE</scope>
</reference>
<protein>
    <submittedName>
        <fullName evidence="2">Uncharacterized protein</fullName>
    </submittedName>
</protein>
<sequence>MSTWASPRDSQDGPKDGAFDVVPVMRNSWAENRENSVHSVRRPQSLLRELDLRFHPDQERKYKQGLQENLVVGGLACIGSATGATLFAVVPTFVREVAREEKAFGTTFDARAWVFLVWALNLLLMLSYILLSTIRLCRGRLQSWNWEAFFVVVVSIFLFSMVFANFWHLPFIVGEDPVGLWVHDARGSDIFMLLAIDGILTMVAMYVPVRSSVLWIPFVCAVVPFFVNTLVFQSVFTDTHMILFALLGLSGFAYHGALRREKTHRQKWTFEHMVEEAEEVMREQDNKIQETTAQVKGLRVVAEALCDVIVKLDSKKCVDGANPRQDAFFETKLEGRCFEDFLSEQDRSRFSKLMSSIQVGFPACMPVTIRKKHLTSEVHLLAVDTGITREPRYLIGMRIEAEHFTAVEEEVGRVHSGESAAVRSSSGMPWVSKPVKVDFEDDDISCKTYPRLATTNVPLATPARSRALCIKKLLPRWQVPRNMNSCCQV</sequence>
<proteinExistence type="predicted"/>
<keyword evidence="4" id="KW-1185">Reference proteome</keyword>
<feature type="transmembrane region" description="Helical" evidence="1">
    <location>
        <begin position="190"/>
        <end position="207"/>
    </location>
</feature>
<organism evidence="2">
    <name type="scientific">Cladocopium goreaui</name>
    <dbReference type="NCBI Taxonomy" id="2562237"/>
    <lineage>
        <taxon>Eukaryota</taxon>
        <taxon>Sar</taxon>
        <taxon>Alveolata</taxon>
        <taxon>Dinophyceae</taxon>
        <taxon>Suessiales</taxon>
        <taxon>Symbiodiniaceae</taxon>
        <taxon>Cladocopium</taxon>
    </lineage>
</organism>
<evidence type="ECO:0000313" key="2">
    <source>
        <dbReference type="EMBL" id="CAI3984552.1"/>
    </source>
</evidence>
<feature type="transmembrane region" description="Helical" evidence="1">
    <location>
        <begin position="241"/>
        <end position="258"/>
    </location>
</feature>
<evidence type="ECO:0000313" key="3">
    <source>
        <dbReference type="EMBL" id="CAL4771864.1"/>
    </source>
</evidence>
<feature type="transmembrane region" description="Helical" evidence="1">
    <location>
        <begin position="70"/>
        <end position="93"/>
    </location>
</feature>
<dbReference type="Proteomes" id="UP001152797">
    <property type="component" value="Unassembled WGS sequence"/>
</dbReference>
<gene>
    <name evidence="2" type="ORF">C1SCF055_LOCUS12080</name>
</gene>
<keyword evidence="1" id="KW-0472">Membrane</keyword>
<evidence type="ECO:0000313" key="4">
    <source>
        <dbReference type="Proteomes" id="UP001152797"/>
    </source>
</evidence>